<dbReference type="OrthoDB" id="6134679at2759"/>
<name>A0A9W2ZCZ5_BIOGL</name>
<reference evidence="5" key="1">
    <citation type="submission" date="2025-08" db="UniProtKB">
        <authorList>
            <consortium name="RefSeq"/>
        </authorList>
    </citation>
    <scope>IDENTIFICATION</scope>
</reference>
<accession>A0A9W2ZCZ5</accession>
<evidence type="ECO:0000313" key="4">
    <source>
        <dbReference type="Proteomes" id="UP001165740"/>
    </source>
</evidence>
<feature type="chain" id="PRO_5040980722" evidence="3">
    <location>
        <begin position="22"/>
        <end position="412"/>
    </location>
</feature>
<gene>
    <name evidence="5" type="primary">LOC106069834</name>
</gene>
<evidence type="ECO:0000313" key="5">
    <source>
        <dbReference type="RefSeq" id="XP_055872794.1"/>
    </source>
</evidence>
<dbReference type="RefSeq" id="XP_055872794.1">
    <property type="nucleotide sequence ID" value="XM_056016819.1"/>
</dbReference>
<sequence length="412" mass="46616">MSISYVTPLVYVILLSTSVFSAPLNSKPDEVKKRSVDSASSKGQEQEEDLRDLLNLVNKESHQNDVMVHKEKVSHFENKNGEKVKVEEKEEKVVDAKTGNVIADVKQEVKQEATGNSKPETIVKTKIDIPSEDVHETFVQEGTDPSKDIAHEEQDLEPELTPADMAEYLYLTQQFDAFYAALDRLVNQSKMTSEDAQNYAKSVALQYQKLQIEDYEDRVLAEKRMYPRYPVDLEQVPIVDMESQSGPGYAAADRYAPAELFGYPSQAEEQYLAQSQDFGGDINLYDFLAALWNEAYGKGNEEAKEIVRMLYERVSQDNNPDDIGQIRDILVDTVAASLNEKPYNVRPNDVISQTSALKNARPVEALKETPKEKVKEEALKKVEEKIVKEVKEEIKEAKAEKQAEAKAEQQKQ</sequence>
<evidence type="ECO:0000256" key="1">
    <source>
        <dbReference type="SAM" id="Coils"/>
    </source>
</evidence>
<evidence type="ECO:0000256" key="2">
    <source>
        <dbReference type="SAM" id="MobiDB-lite"/>
    </source>
</evidence>
<organism evidence="4 5">
    <name type="scientific">Biomphalaria glabrata</name>
    <name type="common">Bloodfluke planorb</name>
    <name type="synonym">Freshwater snail</name>
    <dbReference type="NCBI Taxonomy" id="6526"/>
    <lineage>
        <taxon>Eukaryota</taxon>
        <taxon>Metazoa</taxon>
        <taxon>Spiralia</taxon>
        <taxon>Lophotrochozoa</taxon>
        <taxon>Mollusca</taxon>
        <taxon>Gastropoda</taxon>
        <taxon>Heterobranchia</taxon>
        <taxon>Euthyneura</taxon>
        <taxon>Panpulmonata</taxon>
        <taxon>Hygrophila</taxon>
        <taxon>Lymnaeoidea</taxon>
        <taxon>Planorbidae</taxon>
        <taxon>Biomphalaria</taxon>
    </lineage>
</organism>
<dbReference type="OMA" id="DMAEYLY"/>
<feature type="region of interest" description="Disordered" evidence="2">
    <location>
        <begin position="26"/>
        <end position="51"/>
    </location>
</feature>
<dbReference type="GeneID" id="106069834"/>
<dbReference type="Proteomes" id="UP001165740">
    <property type="component" value="Chromosome 18"/>
</dbReference>
<evidence type="ECO:0000256" key="3">
    <source>
        <dbReference type="SAM" id="SignalP"/>
    </source>
</evidence>
<protein>
    <submittedName>
        <fullName evidence="5">Uncharacterized protein LOC106069834</fullName>
    </submittedName>
</protein>
<feature type="coiled-coil region" evidence="1">
    <location>
        <begin position="380"/>
        <end position="411"/>
    </location>
</feature>
<dbReference type="AlphaFoldDB" id="A0A9W2ZCZ5"/>
<keyword evidence="3" id="KW-0732">Signal</keyword>
<feature type="compositionally biased region" description="Basic and acidic residues" evidence="2">
    <location>
        <begin position="27"/>
        <end position="36"/>
    </location>
</feature>
<feature type="signal peptide" evidence="3">
    <location>
        <begin position="1"/>
        <end position="21"/>
    </location>
</feature>
<keyword evidence="1" id="KW-0175">Coiled coil</keyword>
<proteinExistence type="predicted"/>
<keyword evidence="4" id="KW-1185">Reference proteome</keyword>